<keyword evidence="6 8" id="KW-0560">Oxidoreductase</keyword>
<dbReference type="GO" id="GO:0016166">
    <property type="term" value="F:phytoene dehydrogenase activity"/>
    <property type="evidence" value="ECO:0007669"/>
    <property type="project" value="UniProtKB-ARBA"/>
</dbReference>
<feature type="region of interest" description="Disordered" evidence="10">
    <location>
        <begin position="283"/>
        <end position="305"/>
    </location>
</feature>
<evidence type="ECO:0000259" key="12">
    <source>
        <dbReference type="Pfam" id="PF01593"/>
    </source>
</evidence>
<feature type="region of interest" description="Disordered" evidence="10">
    <location>
        <begin position="1"/>
        <end position="147"/>
    </location>
</feature>
<feature type="compositionally biased region" description="Polar residues" evidence="10">
    <location>
        <begin position="22"/>
        <end position="39"/>
    </location>
</feature>
<evidence type="ECO:0000313" key="13">
    <source>
        <dbReference type="EMBL" id="KAF7677416.1"/>
    </source>
</evidence>
<evidence type="ECO:0000256" key="9">
    <source>
        <dbReference type="SAM" id="Coils"/>
    </source>
</evidence>
<evidence type="ECO:0000256" key="1">
    <source>
        <dbReference type="ARBA" id="ARBA00001911"/>
    </source>
</evidence>
<evidence type="ECO:0000256" key="10">
    <source>
        <dbReference type="SAM" id="MobiDB-lite"/>
    </source>
</evidence>
<keyword evidence="11" id="KW-0812">Transmembrane</keyword>
<feature type="compositionally biased region" description="Basic and acidic residues" evidence="10">
    <location>
        <begin position="120"/>
        <end position="131"/>
    </location>
</feature>
<comment type="caution">
    <text evidence="13">The sequence shown here is derived from an EMBL/GenBank/DDBJ whole genome shotgun (WGS) entry which is preliminary data.</text>
</comment>
<dbReference type="Pfam" id="PF00328">
    <property type="entry name" value="His_Phos_2"/>
    <property type="match status" value="1"/>
</dbReference>
<dbReference type="GeneID" id="62202500"/>
<feature type="transmembrane region" description="Helical" evidence="11">
    <location>
        <begin position="1517"/>
        <end position="1538"/>
    </location>
</feature>
<dbReference type="SUPFAM" id="SSF51905">
    <property type="entry name" value="FAD/NAD(P)-binding domain"/>
    <property type="match status" value="1"/>
</dbReference>
<evidence type="ECO:0000256" key="6">
    <source>
        <dbReference type="ARBA" id="ARBA00023002"/>
    </source>
</evidence>
<dbReference type="SUPFAM" id="SSF53254">
    <property type="entry name" value="Phosphoglycerate mutase-like"/>
    <property type="match status" value="1"/>
</dbReference>
<organism evidence="13 14">
    <name type="scientific">Alternaria burnsii</name>
    <dbReference type="NCBI Taxonomy" id="1187904"/>
    <lineage>
        <taxon>Eukaryota</taxon>
        <taxon>Fungi</taxon>
        <taxon>Dikarya</taxon>
        <taxon>Ascomycota</taxon>
        <taxon>Pezizomycotina</taxon>
        <taxon>Dothideomycetes</taxon>
        <taxon>Pleosporomycetidae</taxon>
        <taxon>Pleosporales</taxon>
        <taxon>Pleosporineae</taxon>
        <taxon>Pleosporaceae</taxon>
        <taxon>Alternaria</taxon>
        <taxon>Alternaria sect. Alternaria</taxon>
    </lineage>
</organism>
<evidence type="ECO:0000256" key="3">
    <source>
        <dbReference type="ARBA" id="ARBA00006046"/>
    </source>
</evidence>
<evidence type="ECO:0000256" key="7">
    <source>
        <dbReference type="ARBA" id="ARBA00034551"/>
    </source>
</evidence>
<dbReference type="InterPro" id="IPR002937">
    <property type="entry name" value="Amino_oxidase"/>
</dbReference>
<feature type="compositionally biased region" description="Low complexity" evidence="10">
    <location>
        <begin position="77"/>
        <end position="88"/>
    </location>
</feature>
<evidence type="ECO:0000313" key="14">
    <source>
        <dbReference type="Proteomes" id="UP000596902"/>
    </source>
</evidence>
<evidence type="ECO:0000256" key="5">
    <source>
        <dbReference type="ARBA" id="ARBA00022746"/>
    </source>
</evidence>
<keyword evidence="9" id="KW-0175">Coiled coil</keyword>
<comment type="pathway">
    <text evidence="2 8">Carotenoid biosynthesis.</text>
</comment>
<dbReference type="FunFam" id="3.50.50.60:FF:000171">
    <property type="entry name" value="zeta-carotene-forming phytoene desaturase"/>
    <property type="match status" value="1"/>
</dbReference>
<dbReference type="PANTHER" id="PTHR43734">
    <property type="entry name" value="PHYTOENE DESATURASE"/>
    <property type="match status" value="1"/>
</dbReference>
<keyword evidence="5 8" id="KW-0125">Carotenoid biosynthesis</keyword>
<dbReference type="PANTHER" id="PTHR43734:SF1">
    <property type="entry name" value="PHYTOENE DESATURASE"/>
    <property type="match status" value="1"/>
</dbReference>
<feature type="coiled-coil region" evidence="9">
    <location>
        <begin position="416"/>
        <end position="450"/>
    </location>
</feature>
<proteinExistence type="inferred from homology"/>
<keyword evidence="14" id="KW-1185">Reference proteome</keyword>
<comment type="similarity">
    <text evidence="3 8">Belongs to the carotenoid/retinoid oxidoreductase family.</text>
</comment>
<dbReference type="CDD" id="cd07061">
    <property type="entry name" value="HP_HAP_like"/>
    <property type="match status" value="1"/>
</dbReference>
<evidence type="ECO:0000256" key="4">
    <source>
        <dbReference type="ARBA" id="ARBA00013293"/>
    </source>
</evidence>
<dbReference type="EMBL" id="JAAABM010000005">
    <property type="protein sequence ID" value="KAF7677416.1"/>
    <property type="molecule type" value="Genomic_DNA"/>
</dbReference>
<evidence type="ECO:0000256" key="2">
    <source>
        <dbReference type="ARBA" id="ARBA00004829"/>
    </source>
</evidence>
<name>A0A8H7B5A7_9PLEO</name>
<dbReference type="Proteomes" id="UP000596902">
    <property type="component" value="Unassembled WGS sequence"/>
</dbReference>
<keyword evidence="11" id="KW-1133">Transmembrane helix</keyword>
<dbReference type="GO" id="GO:0016117">
    <property type="term" value="P:carotenoid biosynthetic process"/>
    <property type="evidence" value="ECO:0007669"/>
    <property type="project" value="UniProtKB-KW"/>
</dbReference>
<accession>A0A8H7B5A7</accession>
<dbReference type="InterPro" id="IPR000560">
    <property type="entry name" value="His_Pase_clade-2"/>
</dbReference>
<dbReference type="Gene3D" id="3.50.50.60">
    <property type="entry name" value="FAD/NAD(P)-binding domain"/>
    <property type="match status" value="2"/>
</dbReference>
<feature type="domain" description="Amine oxidase" evidence="12">
    <location>
        <begin position="986"/>
        <end position="1297"/>
    </location>
</feature>
<sequence length="1551" mass="173411">LSRPQSQHRMWAPNRVNPGAKRTSSVHSIVSLQSGSRPVSMSSPQMQRQSRSYESDNYSDLGSEDEQPYTRGPQNTSMSAMSQMQRQQPNSTANLAPQKVGNDVSYAAPTNRPQYQDQRTFVERPVDDDATSRSSTLDGNEEDVPYPLKKSLAHSAIKMSLTGQEPASPAPAPHIPGPLESQLAALMSKLVYIEQANPTITVKPEEYEQTMARLKALEEEKKLWWKRHEAIWSLRDEDVENNIKIRGLLASCRRELDATKALRDEDLLNVQIVRSKLAEKTREVERLHAQTGRTSPSRGRPGSFLERRDTTDLFTAAKVAALEQRALELEKRNSDLVAQLGTSRGGSIDDLNRATAHQAWKGTVADLESKIKAKDAEISRLRGQGASAGSGQMDWYRIEALLEEHSSYRESIGGKLQALRSEKEGLMRDLHRKENECQVLELKVQTLQRRANVPSSSTMQSALVSLLAVANAATVQAAYSFDPLQHLAGIAPYFEDPRLDPKPPQGCNVTRASYLIRHAAIYANDFDFEEYIEPFTDKLKNTTANWRSAGPLSFLSKWETPISDEELEDLTSVGRLESYKLGVDVRLRYPTFKDPERVWTSTAERTELSASSFIDGLVAESNNTKRVSVREDAARGADSLTPYKGCPKYSSSYGSDQSSQYQETYTKPIVDRLNAYAPAFNFTADDVVGMQQLCGYETVIRGSSPFCSLELFSQDEWLSFEYMNDIMYFYNTGYGSTQLSGALGLPWLNASAVEMLSDEADQDLYVSFTHRELPPTVVVAMGLYNNSAYSGSNNPNATMPLDRPNHSRAWRSSRILPFLSNIAIEKMTCDSYGFSADEYFRVLVNKDPQPLSCADGPGESCSKSAFQDFIQERAALFGGYTEECQPEYSNSTDILTFVHVRNTCADATQQVFKVHLALLIFVDVMTSSLGCTDPGIPECGALQRVFFTTLIAIVPLLIHLPVYQMGDHIENKGTRPSAIVVGAGAGGVATAARLAAAGYKVTVVEKNDFSGGRCSLIHRNGYRFDQGPSLLLLPRFFHETFEDLGTSLDAEGVKLVKCEPNYNVHFHDDTTFKLSTDISIMKGEIERFEGKDGFERYLGFLQESHRHYEVSIIHVLKKNFYSLLSMVRFDFLLHLFELHPFESIYYRASKYFWTERLRRVFTFASMYMGMSPFDAPGTYSLLQYTELAEGIWYPIGGFHKVVESLVNVGERLGVEFRFDSPIRNIQLSDDGKRATGVVFEDNTKEPLTADVVVCNADLAYAYNQLLPSSSFGRSLLKRQASCSSISFYWALDRQFPELSAHNIFLAEDYKESFDSIFKQHLIPDQPSFYVNVPSRVDPSAAPEGCDSIVILVPVGHLESDSTNSHKGSKHTKGLTQDWDSMVASARDTVIKTMEARLNISLGPHIIEETINTPPTWKSSFNLDRGAILGLSHSFFNVLSFRPKTKHRSIEDLYFVGASTHPGTGVPIVLAGAKLVTEQILYDREQESRIPWRPLGTKETKASPGPLDRTQNGPYLSWLVWILLSIFLVFTTVPGALYYQNQKAGNGLMGDW</sequence>
<dbReference type="InterPro" id="IPR036188">
    <property type="entry name" value="FAD/NAD-bd_sf"/>
</dbReference>
<evidence type="ECO:0000256" key="11">
    <source>
        <dbReference type="SAM" id="Phobius"/>
    </source>
</evidence>
<dbReference type="NCBIfam" id="TIGR02734">
    <property type="entry name" value="crtI_fam"/>
    <property type="match status" value="1"/>
</dbReference>
<reference evidence="13" key="1">
    <citation type="submission" date="2020-01" db="EMBL/GenBank/DDBJ databases">
        <authorList>
            <person name="Feng Z.H.Z."/>
        </authorList>
    </citation>
    <scope>NUCLEOTIDE SEQUENCE</scope>
    <source>
        <strain evidence="13">CBS107.38</strain>
    </source>
</reference>
<dbReference type="RefSeq" id="XP_038787594.1">
    <property type="nucleotide sequence ID" value="XM_038929322.1"/>
</dbReference>
<dbReference type="Pfam" id="PF01593">
    <property type="entry name" value="Amino_oxidase"/>
    <property type="match status" value="1"/>
</dbReference>
<comment type="cofactor">
    <cofactor evidence="1">
        <name>NAD(+)</name>
        <dbReference type="ChEBI" id="CHEBI:57540"/>
    </cofactor>
</comment>
<dbReference type="FunFam" id="3.40.50.1240:FF:000065">
    <property type="entry name" value="Similar to histidine acid phosphatase"/>
    <property type="match status" value="1"/>
</dbReference>
<reference evidence="13" key="2">
    <citation type="submission" date="2020-08" db="EMBL/GenBank/DDBJ databases">
        <title>Draft Genome Sequence of Cumin Blight Pathogen Alternaria burnsii.</title>
        <authorList>
            <person name="Feng Z."/>
        </authorList>
    </citation>
    <scope>NUCLEOTIDE SEQUENCE</scope>
    <source>
        <strain evidence="13">CBS107.38</strain>
    </source>
</reference>
<gene>
    <name evidence="13" type="ORF">GT037_004275</name>
</gene>
<protein>
    <recommendedName>
        <fullName evidence="4">Phytoene desaturase</fullName>
    </recommendedName>
    <alternativeName>
        <fullName evidence="7">Phytoene desaturase (3,4-didehydrolycopene-forming)</fullName>
    </alternativeName>
</protein>
<dbReference type="Gene3D" id="3.40.50.1240">
    <property type="entry name" value="Phosphoglycerate mutase-like"/>
    <property type="match status" value="1"/>
</dbReference>
<dbReference type="InterPro" id="IPR014105">
    <property type="entry name" value="Carotenoid/retinoid_OxRdtase"/>
</dbReference>
<dbReference type="InterPro" id="IPR029033">
    <property type="entry name" value="His_PPase_superfam"/>
</dbReference>
<feature type="compositionally biased region" description="Low complexity" evidence="10">
    <location>
        <begin position="40"/>
        <end position="52"/>
    </location>
</feature>
<keyword evidence="11" id="KW-0472">Membrane</keyword>
<evidence type="ECO:0000256" key="8">
    <source>
        <dbReference type="RuleBase" id="RU362075"/>
    </source>
</evidence>
<feature type="non-terminal residue" evidence="13">
    <location>
        <position position="1551"/>
    </location>
</feature>